<dbReference type="RefSeq" id="WP_092722170.1">
    <property type="nucleotide sequence ID" value="NZ_FNNO01000002.1"/>
</dbReference>
<organism evidence="3 4">
    <name type="scientific">Hydrobacter penzbergensis</name>
    <dbReference type="NCBI Taxonomy" id="1235997"/>
    <lineage>
        <taxon>Bacteria</taxon>
        <taxon>Pseudomonadati</taxon>
        <taxon>Bacteroidota</taxon>
        <taxon>Chitinophagia</taxon>
        <taxon>Chitinophagales</taxon>
        <taxon>Chitinophagaceae</taxon>
        <taxon>Hydrobacter</taxon>
    </lineage>
</organism>
<proteinExistence type="predicted"/>
<evidence type="ECO:0000259" key="2">
    <source>
        <dbReference type="Pfam" id="PF02805"/>
    </source>
</evidence>
<protein>
    <submittedName>
        <fullName evidence="3">Metal binding domain of Ada</fullName>
    </submittedName>
</protein>
<comment type="caution">
    <text evidence="3">The sequence shown here is derived from an EMBL/GenBank/DDBJ whole genome shotgun (WGS) entry which is preliminary data.</text>
</comment>
<dbReference type="GO" id="GO:0006355">
    <property type="term" value="P:regulation of DNA-templated transcription"/>
    <property type="evidence" value="ECO:0007669"/>
    <property type="project" value="InterPro"/>
</dbReference>
<name>A0A8X8LCM3_9BACT</name>
<reference evidence="3 4" key="1">
    <citation type="submission" date="2016-10" db="EMBL/GenBank/DDBJ databases">
        <authorList>
            <person name="Varghese N."/>
            <person name="Submissions S."/>
        </authorList>
    </citation>
    <scope>NUCLEOTIDE SEQUENCE [LARGE SCALE GENOMIC DNA]</scope>
    <source>
        <strain evidence="3 4">DSM 25353</strain>
    </source>
</reference>
<sequence>MIRHINISNNELRKKIRHREILMGGNSRLKIYGSLLCNSGKRMSKNNRVFFANAEEAIQLGFRPCGHCMRDAYQTWKNGFIQ</sequence>
<dbReference type="AlphaFoldDB" id="A0A8X8LCM3"/>
<accession>A0A8X8LCM3</accession>
<evidence type="ECO:0000313" key="4">
    <source>
        <dbReference type="Proteomes" id="UP000198711"/>
    </source>
</evidence>
<dbReference type="SUPFAM" id="SSF57884">
    <property type="entry name" value="Ada DNA repair protein, N-terminal domain (N-Ada 10)"/>
    <property type="match status" value="1"/>
</dbReference>
<dbReference type="GO" id="GO:0003677">
    <property type="term" value="F:DNA binding"/>
    <property type="evidence" value="ECO:0007669"/>
    <property type="project" value="InterPro"/>
</dbReference>
<dbReference type="Pfam" id="PF02805">
    <property type="entry name" value="Ada_Zn_binding"/>
    <property type="match status" value="1"/>
</dbReference>
<dbReference type="GO" id="GO:0008168">
    <property type="term" value="F:methyltransferase activity"/>
    <property type="evidence" value="ECO:0007669"/>
    <property type="project" value="InterPro"/>
</dbReference>
<dbReference type="InterPro" id="IPR035451">
    <property type="entry name" value="Ada-like_dom_sf"/>
</dbReference>
<keyword evidence="1" id="KW-0010">Activator</keyword>
<dbReference type="GO" id="GO:0008270">
    <property type="term" value="F:zinc ion binding"/>
    <property type="evidence" value="ECO:0007669"/>
    <property type="project" value="InterPro"/>
</dbReference>
<dbReference type="Proteomes" id="UP000198711">
    <property type="component" value="Unassembled WGS sequence"/>
</dbReference>
<dbReference type="GO" id="GO:0006281">
    <property type="term" value="P:DNA repair"/>
    <property type="evidence" value="ECO:0007669"/>
    <property type="project" value="InterPro"/>
</dbReference>
<dbReference type="InterPro" id="IPR004026">
    <property type="entry name" value="Ada_DNA_repair_Zn-bd"/>
</dbReference>
<gene>
    <name evidence="3" type="ORF">SAMN05444410_102109</name>
</gene>
<evidence type="ECO:0000256" key="1">
    <source>
        <dbReference type="ARBA" id="ARBA00023159"/>
    </source>
</evidence>
<evidence type="ECO:0000313" key="3">
    <source>
        <dbReference type="EMBL" id="SDW36255.1"/>
    </source>
</evidence>
<keyword evidence="4" id="KW-1185">Reference proteome</keyword>
<feature type="domain" description="Ada DNA repair metal-binding" evidence="2">
    <location>
        <begin position="23"/>
        <end position="69"/>
    </location>
</feature>
<dbReference type="EMBL" id="FNNO01000002">
    <property type="protein sequence ID" value="SDW36255.1"/>
    <property type="molecule type" value="Genomic_DNA"/>
</dbReference>
<dbReference type="Gene3D" id="3.40.10.10">
    <property type="entry name" value="DNA Methylphosphotriester Repair Domain"/>
    <property type="match status" value="1"/>
</dbReference>